<proteinExistence type="predicted"/>
<dbReference type="PANTHER" id="PTHR43155:SF2">
    <property type="entry name" value="CYCLIC DI-GMP PHOSPHODIESTERASE PA4108"/>
    <property type="match status" value="1"/>
</dbReference>
<organism evidence="2 3">
    <name type="scientific">Agathobacter rectalis</name>
    <dbReference type="NCBI Taxonomy" id="39491"/>
    <lineage>
        <taxon>Bacteria</taxon>
        <taxon>Bacillati</taxon>
        <taxon>Bacillota</taxon>
        <taxon>Clostridia</taxon>
        <taxon>Lachnospirales</taxon>
        <taxon>Lachnospiraceae</taxon>
        <taxon>Agathobacter</taxon>
    </lineage>
</organism>
<dbReference type="CDD" id="cd00077">
    <property type="entry name" value="HDc"/>
    <property type="match status" value="1"/>
</dbReference>
<sequence length="223" mass="26178">MGSFNKRSMKGDKNKLISINIDKIKEQKDIKLLLQLLRLQDEETYNHCVRVANIVYDIIIHMEDSSPWNEKEVKSILQGALIFDIGKAFLPFNLTSLSRELSDFEIEIMKTHPTLGYEIIHDVFDEIVEKIVLMHHEYENGKGYPFGLTQIPDYVKLIQYADTFDSLTSYHPYRNSYTYKEALAIIQDMVSESNLDYIYLEDMKRFVERNEVIIPKSRENIVN</sequence>
<dbReference type="Proteomes" id="UP000260758">
    <property type="component" value="Unassembled WGS sequence"/>
</dbReference>
<dbReference type="Gene3D" id="1.10.3210.10">
    <property type="entry name" value="Hypothetical protein af1432"/>
    <property type="match status" value="1"/>
</dbReference>
<evidence type="ECO:0000259" key="1">
    <source>
        <dbReference type="PROSITE" id="PS51832"/>
    </source>
</evidence>
<evidence type="ECO:0000313" key="3">
    <source>
        <dbReference type="Proteomes" id="UP000260758"/>
    </source>
</evidence>
<dbReference type="Pfam" id="PF13487">
    <property type="entry name" value="HD_5"/>
    <property type="match status" value="1"/>
</dbReference>
<dbReference type="EMBL" id="QSTP01000001">
    <property type="protein sequence ID" value="RGM75381.1"/>
    <property type="molecule type" value="Genomic_DNA"/>
</dbReference>
<protein>
    <submittedName>
        <fullName evidence="2">HD domain-containing protein</fullName>
    </submittedName>
</protein>
<dbReference type="InterPro" id="IPR037522">
    <property type="entry name" value="HD_GYP_dom"/>
</dbReference>
<name>A0A3E4YLL5_9FIRM</name>
<gene>
    <name evidence="2" type="ORF">DXB99_02350</name>
</gene>
<comment type="caution">
    <text evidence="2">The sequence shown here is derived from an EMBL/GenBank/DDBJ whole genome shotgun (WGS) entry which is preliminary data.</text>
</comment>
<dbReference type="PANTHER" id="PTHR43155">
    <property type="entry name" value="CYCLIC DI-GMP PHOSPHODIESTERASE PA4108-RELATED"/>
    <property type="match status" value="1"/>
</dbReference>
<dbReference type="PROSITE" id="PS51832">
    <property type="entry name" value="HD_GYP"/>
    <property type="match status" value="1"/>
</dbReference>
<feature type="domain" description="HD-GYP" evidence="1">
    <location>
        <begin position="22"/>
        <end position="219"/>
    </location>
</feature>
<reference evidence="2 3" key="1">
    <citation type="submission" date="2018-08" db="EMBL/GenBank/DDBJ databases">
        <title>A genome reference for cultivated species of the human gut microbiota.</title>
        <authorList>
            <person name="Zou Y."/>
            <person name="Xue W."/>
            <person name="Luo G."/>
        </authorList>
    </citation>
    <scope>NUCLEOTIDE SEQUENCE [LARGE SCALE GENOMIC DNA]</scope>
    <source>
        <strain evidence="2 3">OM07-13</strain>
    </source>
</reference>
<dbReference type="InterPro" id="IPR003607">
    <property type="entry name" value="HD/PDEase_dom"/>
</dbReference>
<dbReference type="SMART" id="SM00471">
    <property type="entry name" value="HDc"/>
    <property type="match status" value="1"/>
</dbReference>
<dbReference type="AlphaFoldDB" id="A0A3E4YLL5"/>
<accession>A0A3E4YLL5</accession>
<dbReference type="SUPFAM" id="SSF109604">
    <property type="entry name" value="HD-domain/PDEase-like"/>
    <property type="match status" value="1"/>
</dbReference>
<evidence type="ECO:0000313" key="2">
    <source>
        <dbReference type="EMBL" id="RGM75381.1"/>
    </source>
</evidence>